<dbReference type="Pfam" id="PF08154">
    <property type="entry name" value="NLE"/>
    <property type="match status" value="1"/>
</dbReference>
<dbReference type="InterPro" id="IPR028599">
    <property type="entry name" value="WDR12/Ytm1"/>
</dbReference>
<dbReference type="GO" id="GO:0070545">
    <property type="term" value="C:PeBoW complex"/>
    <property type="evidence" value="ECO:0007669"/>
    <property type="project" value="TreeGrafter"/>
</dbReference>
<dbReference type="HAMAP" id="MF_03029">
    <property type="entry name" value="WDR12"/>
    <property type="match status" value="1"/>
</dbReference>
<gene>
    <name evidence="6" type="primary">YTM1</name>
    <name evidence="9" type="ORF">F5X68DRAFT_208709</name>
</gene>
<dbReference type="AlphaFoldDB" id="A0A9P8VAR5"/>
<dbReference type="EMBL" id="JAGSXJ010000013">
    <property type="protein sequence ID" value="KAH6686295.1"/>
    <property type="molecule type" value="Genomic_DNA"/>
</dbReference>
<keyword evidence="4" id="KW-0677">Repeat</keyword>
<dbReference type="SUPFAM" id="SSF50978">
    <property type="entry name" value="WD40 repeat-like"/>
    <property type="match status" value="1"/>
</dbReference>
<name>A0A9P8VAR5_9PEZI</name>
<sequence>MDSQVAQVKVNFTTTHDDLQLPENKRQLIVPADIKRYGLSRILNSESMLNTSSPVPLDFLVNGTFLRTTLEEYLKSEGLSFESTVTLQYVRSLLPPTYEASFEHDDWVAAVDVLSATSAAGKWSGDELAQGQDRILSASYDGLVRIWDGSGSALATSASARGGGHSKMLTSARFLSSTQIASAGLDQKVVVWKYTESSDRLSGDLKPTLELHGHARMINGLDVHGPSRRILTASADGRVGVWHASKKAPDADPDSLPAAHTAKRARVASSVTVPQKAPLAMISTGRNAGDDDNTSTSASTTAVAFHPADQTVAYATSTDHTLRTLDLTTARVVSTLTTMHPLLAVAPLPRSSHSLVAAASAARHVALLDPRASAAQTSVLTLRGHSNMVSALAPAPDNDYSLVSASHDGTCKVWDLRSVRPARRDEGAGPAGGSVSEPVYSIARESLGGRKNPVGGEGVKVLGVAWDATWGIVSGGEDKKVQINRGRDLLAP</sequence>
<dbReference type="Proteomes" id="UP000770015">
    <property type="component" value="Unassembled WGS sequence"/>
</dbReference>
<feature type="repeat" description="WD" evidence="7">
    <location>
        <begin position="382"/>
        <end position="424"/>
    </location>
</feature>
<keyword evidence="3 7" id="KW-0853">WD repeat</keyword>
<dbReference type="PANTHER" id="PTHR19855:SF11">
    <property type="entry name" value="RIBOSOME BIOGENESIS PROTEIN WDR12"/>
    <property type="match status" value="1"/>
</dbReference>
<accession>A0A9P8VAR5</accession>
<dbReference type="InterPro" id="IPR012972">
    <property type="entry name" value="NLE"/>
</dbReference>
<dbReference type="InterPro" id="IPR001680">
    <property type="entry name" value="WD40_rpt"/>
</dbReference>
<dbReference type="PROSITE" id="PS50082">
    <property type="entry name" value="WD_REPEATS_2"/>
    <property type="match status" value="3"/>
</dbReference>
<evidence type="ECO:0000256" key="1">
    <source>
        <dbReference type="ARBA" id="ARBA00022517"/>
    </source>
</evidence>
<comment type="function">
    <text evidence="6">Component of the NOP7 complex, which is required for maturation of the 25S and 5.8S ribosomal RNAs and formation of the 60S ribosome.</text>
</comment>
<dbReference type="OrthoDB" id="10251381at2759"/>
<dbReference type="InterPro" id="IPR015943">
    <property type="entry name" value="WD40/YVTN_repeat-like_dom_sf"/>
</dbReference>
<comment type="caution">
    <text evidence="9">The sequence shown here is derived from an EMBL/GenBank/DDBJ whole genome shotgun (WGS) entry which is preliminary data.</text>
</comment>
<comment type="subunit">
    <text evidence="6">Component of the NOP7 complex, composed of ERB1, NOP7 and YTM1. Within the NOP7 complex ERB1 appears to interact directly with NOP7 and YTM1. The NOP7 complex also associates with the 66S pre-ribosome.</text>
</comment>
<dbReference type="GO" id="GO:0000466">
    <property type="term" value="P:maturation of 5.8S rRNA from tricistronic rRNA transcript (SSU-rRNA, 5.8S rRNA, LSU-rRNA)"/>
    <property type="evidence" value="ECO:0007669"/>
    <property type="project" value="UniProtKB-UniRule"/>
</dbReference>
<dbReference type="GO" id="GO:0043021">
    <property type="term" value="F:ribonucleoprotein complex binding"/>
    <property type="evidence" value="ECO:0007669"/>
    <property type="project" value="UniProtKB-UniRule"/>
</dbReference>
<dbReference type="InterPro" id="IPR036322">
    <property type="entry name" value="WD40_repeat_dom_sf"/>
</dbReference>
<dbReference type="GO" id="GO:0005654">
    <property type="term" value="C:nucleoplasm"/>
    <property type="evidence" value="ECO:0007669"/>
    <property type="project" value="UniProtKB-SubCell"/>
</dbReference>
<keyword evidence="10" id="KW-1185">Reference proteome</keyword>
<dbReference type="Pfam" id="PF00400">
    <property type="entry name" value="WD40"/>
    <property type="match status" value="3"/>
</dbReference>
<evidence type="ECO:0000259" key="8">
    <source>
        <dbReference type="Pfam" id="PF08154"/>
    </source>
</evidence>
<keyword evidence="2 6" id="KW-0698">rRNA processing</keyword>
<proteinExistence type="inferred from homology"/>
<organism evidence="9 10">
    <name type="scientific">Plectosphaerella plurivora</name>
    <dbReference type="NCBI Taxonomy" id="936078"/>
    <lineage>
        <taxon>Eukaryota</taxon>
        <taxon>Fungi</taxon>
        <taxon>Dikarya</taxon>
        <taxon>Ascomycota</taxon>
        <taxon>Pezizomycotina</taxon>
        <taxon>Sordariomycetes</taxon>
        <taxon>Hypocreomycetidae</taxon>
        <taxon>Glomerellales</taxon>
        <taxon>Plectosphaerellaceae</taxon>
        <taxon>Plectosphaerella</taxon>
    </lineage>
</organism>
<feature type="repeat" description="WD" evidence="7">
    <location>
        <begin position="211"/>
        <end position="242"/>
    </location>
</feature>
<dbReference type="SMART" id="SM00320">
    <property type="entry name" value="WD40"/>
    <property type="match status" value="7"/>
</dbReference>
<feature type="domain" description="NLE" evidence="8">
    <location>
        <begin position="8"/>
        <end position="74"/>
    </location>
</feature>
<evidence type="ECO:0000256" key="5">
    <source>
        <dbReference type="ARBA" id="ARBA00023242"/>
    </source>
</evidence>
<keyword evidence="1 6" id="KW-0690">Ribosome biogenesis</keyword>
<dbReference type="PROSITE" id="PS00678">
    <property type="entry name" value="WD_REPEATS_1"/>
    <property type="match status" value="1"/>
</dbReference>
<evidence type="ECO:0000256" key="7">
    <source>
        <dbReference type="PROSITE-ProRule" id="PRU00221"/>
    </source>
</evidence>
<protein>
    <recommendedName>
        <fullName evidence="6">Ribosome biogenesis protein YTM1</fullName>
    </recommendedName>
</protein>
<feature type="repeat" description="WD" evidence="7">
    <location>
        <begin position="135"/>
        <end position="148"/>
    </location>
</feature>
<evidence type="ECO:0000256" key="4">
    <source>
        <dbReference type="ARBA" id="ARBA00022737"/>
    </source>
</evidence>
<reference evidence="9" key="1">
    <citation type="journal article" date="2021" name="Nat. Commun.">
        <title>Genetic determinants of endophytism in the Arabidopsis root mycobiome.</title>
        <authorList>
            <person name="Mesny F."/>
            <person name="Miyauchi S."/>
            <person name="Thiergart T."/>
            <person name="Pickel B."/>
            <person name="Atanasova L."/>
            <person name="Karlsson M."/>
            <person name="Huettel B."/>
            <person name="Barry K.W."/>
            <person name="Haridas S."/>
            <person name="Chen C."/>
            <person name="Bauer D."/>
            <person name="Andreopoulos W."/>
            <person name="Pangilinan J."/>
            <person name="LaButti K."/>
            <person name="Riley R."/>
            <person name="Lipzen A."/>
            <person name="Clum A."/>
            <person name="Drula E."/>
            <person name="Henrissat B."/>
            <person name="Kohler A."/>
            <person name="Grigoriev I.V."/>
            <person name="Martin F.M."/>
            <person name="Hacquard S."/>
        </authorList>
    </citation>
    <scope>NUCLEOTIDE SEQUENCE</scope>
    <source>
        <strain evidence="9">MPI-SDFR-AT-0117</strain>
    </source>
</reference>
<dbReference type="InterPro" id="IPR020472">
    <property type="entry name" value="WD40_PAC1"/>
</dbReference>
<dbReference type="Gene3D" id="2.130.10.10">
    <property type="entry name" value="YVTN repeat-like/Quinoprotein amine dehydrogenase"/>
    <property type="match status" value="1"/>
</dbReference>
<keyword evidence="5 6" id="KW-0539">Nucleus</keyword>
<comment type="subcellular location">
    <subcellularLocation>
        <location evidence="6">Nucleus</location>
        <location evidence="6">Nucleolus</location>
    </subcellularLocation>
    <subcellularLocation>
        <location evidence="6">Nucleus</location>
        <location evidence="6">Nucleoplasm</location>
    </subcellularLocation>
</comment>
<comment type="similarity">
    <text evidence="6">Belongs to the WD repeat WDR12/YTM1 family.</text>
</comment>
<evidence type="ECO:0000313" key="10">
    <source>
        <dbReference type="Proteomes" id="UP000770015"/>
    </source>
</evidence>
<dbReference type="InterPro" id="IPR019775">
    <property type="entry name" value="WD40_repeat_CS"/>
</dbReference>
<dbReference type="GO" id="GO:0030687">
    <property type="term" value="C:preribosome, large subunit precursor"/>
    <property type="evidence" value="ECO:0007669"/>
    <property type="project" value="UniProtKB-UniRule"/>
</dbReference>
<dbReference type="GO" id="GO:0000463">
    <property type="term" value="P:maturation of LSU-rRNA from tricistronic rRNA transcript (SSU-rRNA, 5.8S rRNA, LSU-rRNA)"/>
    <property type="evidence" value="ECO:0007669"/>
    <property type="project" value="UniProtKB-UniRule"/>
</dbReference>
<dbReference type="PRINTS" id="PR00320">
    <property type="entry name" value="GPROTEINBRPT"/>
</dbReference>
<evidence type="ECO:0000313" key="9">
    <source>
        <dbReference type="EMBL" id="KAH6686295.1"/>
    </source>
</evidence>
<dbReference type="PANTHER" id="PTHR19855">
    <property type="entry name" value="WD40 REPEAT PROTEIN 12, 37"/>
    <property type="match status" value="1"/>
</dbReference>
<evidence type="ECO:0000256" key="3">
    <source>
        <dbReference type="ARBA" id="ARBA00022574"/>
    </source>
</evidence>
<evidence type="ECO:0000256" key="2">
    <source>
        <dbReference type="ARBA" id="ARBA00022552"/>
    </source>
</evidence>
<dbReference type="PROSITE" id="PS50294">
    <property type="entry name" value="WD_REPEATS_REGION"/>
    <property type="match status" value="2"/>
</dbReference>
<evidence type="ECO:0000256" key="6">
    <source>
        <dbReference type="HAMAP-Rule" id="MF_03029"/>
    </source>
</evidence>